<name>A0A5C3M3M4_9AGAR</name>
<keyword evidence="1" id="KW-0732">Signal</keyword>
<sequence length="235" mass="25397">MKVSTLAAILGAFVGFVASAPSYETNAQRMARGLPPNPPKFLREPTSVQVARRTQPSPQPPVKYTGRLEVRTQEGHNSGHVRNWETPGTISGVNFLGPEDDLLVSIIPCASGEKLFDIFSTNPKFPAPFYVGAAGSTLIPGERSVISFTNVEQTSPNSLPSSSPRGGFVESAIWTIDSNTKELKAQWINPDGSRPPTVLAYNIRSNALFFVSDIDAWNENNNTPASAVKLFLVPV</sequence>
<accession>A0A5C3M3M4</accession>
<evidence type="ECO:0000256" key="1">
    <source>
        <dbReference type="SAM" id="SignalP"/>
    </source>
</evidence>
<evidence type="ECO:0000313" key="3">
    <source>
        <dbReference type="Proteomes" id="UP000308652"/>
    </source>
</evidence>
<gene>
    <name evidence="2" type="ORF">BDQ12DRAFT_649266</name>
</gene>
<reference evidence="2 3" key="1">
    <citation type="journal article" date="2019" name="Nat. Ecol. Evol.">
        <title>Megaphylogeny resolves global patterns of mushroom evolution.</title>
        <authorList>
            <person name="Varga T."/>
            <person name="Krizsan K."/>
            <person name="Foldi C."/>
            <person name="Dima B."/>
            <person name="Sanchez-Garcia M."/>
            <person name="Sanchez-Ramirez S."/>
            <person name="Szollosi G.J."/>
            <person name="Szarkandi J.G."/>
            <person name="Papp V."/>
            <person name="Albert L."/>
            <person name="Andreopoulos W."/>
            <person name="Angelini C."/>
            <person name="Antonin V."/>
            <person name="Barry K.W."/>
            <person name="Bougher N.L."/>
            <person name="Buchanan P."/>
            <person name="Buyck B."/>
            <person name="Bense V."/>
            <person name="Catcheside P."/>
            <person name="Chovatia M."/>
            <person name="Cooper J."/>
            <person name="Damon W."/>
            <person name="Desjardin D."/>
            <person name="Finy P."/>
            <person name="Geml J."/>
            <person name="Haridas S."/>
            <person name="Hughes K."/>
            <person name="Justo A."/>
            <person name="Karasinski D."/>
            <person name="Kautmanova I."/>
            <person name="Kiss B."/>
            <person name="Kocsube S."/>
            <person name="Kotiranta H."/>
            <person name="LaButti K.M."/>
            <person name="Lechner B.E."/>
            <person name="Liimatainen K."/>
            <person name="Lipzen A."/>
            <person name="Lukacs Z."/>
            <person name="Mihaltcheva S."/>
            <person name="Morgado L.N."/>
            <person name="Niskanen T."/>
            <person name="Noordeloos M.E."/>
            <person name="Ohm R.A."/>
            <person name="Ortiz-Santana B."/>
            <person name="Ovrebo C."/>
            <person name="Racz N."/>
            <person name="Riley R."/>
            <person name="Savchenko A."/>
            <person name="Shiryaev A."/>
            <person name="Soop K."/>
            <person name="Spirin V."/>
            <person name="Szebenyi C."/>
            <person name="Tomsovsky M."/>
            <person name="Tulloss R.E."/>
            <person name="Uehling J."/>
            <person name="Grigoriev I.V."/>
            <person name="Vagvolgyi C."/>
            <person name="Papp T."/>
            <person name="Martin F.M."/>
            <person name="Miettinen O."/>
            <person name="Hibbett D.S."/>
            <person name="Nagy L.G."/>
        </authorList>
    </citation>
    <scope>NUCLEOTIDE SEQUENCE [LARGE SCALE GENOMIC DNA]</scope>
    <source>
        <strain evidence="2 3">CBS 166.37</strain>
    </source>
</reference>
<feature type="chain" id="PRO_5022980951" evidence="1">
    <location>
        <begin position="20"/>
        <end position="235"/>
    </location>
</feature>
<evidence type="ECO:0000313" key="2">
    <source>
        <dbReference type="EMBL" id="TFK39802.1"/>
    </source>
</evidence>
<keyword evidence="3" id="KW-1185">Reference proteome</keyword>
<feature type="signal peptide" evidence="1">
    <location>
        <begin position="1"/>
        <end position="19"/>
    </location>
</feature>
<dbReference type="OrthoDB" id="3167181at2759"/>
<dbReference type="Proteomes" id="UP000308652">
    <property type="component" value="Unassembled WGS sequence"/>
</dbReference>
<dbReference type="AlphaFoldDB" id="A0A5C3M3M4"/>
<proteinExistence type="predicted"/>
<dbReference type="EMBL" id="ML213598">
    <property type="protein sequence ID" value="TFK39802.1"/>
    <property type="molecule type" value="Genomic_DNA"/>
</dbReference>
<organism evidence="2 3">
    <name type="scientific">Crucibulum laeve</name>
    <dbReference type="NCBI Taxonomy" id="68775"/>
    <lineage>
        <taxon>Eukaryota</taxon>
        <taxon>Fungi</taxon>
        <taxon>Dikarya</taxon>
        <taxon>Basidiomycota</taxon>
        <taxon>Agaricomycotina</taxon>
        <taxon>Agaricomycetes</taxon>
        <taxon>Agaricomycetidae</taxon>
        <taxon>Agaricales</taxon>
        <taxon>Agaricineae</taxon>
        <taxon>Nidulariaceae</taxon>
        <taxon>Crucibulum</taxon>
    </lineage>
</organism>
<protein>
    <submittedName>
        <fullName evidence="2">Uncharacterized protein</fullName>
    </submittedName>
</protein>
<dbReference type="STRING" id="68775.A0A5C3M3M4"/>